<dbReference type="AlphaFoldDB" id="A0A7S3YDY0"/>
<evidence type="ECO:0000313" key="1">
    <source>
        <dbReference type="EMBL" id="CAE0648820.1"/>
    </source>
</evidence>
<accession>A0A7S3YDY0</accession>
<dbReference type="GO" id="GO:0019005">
    <property type="term" value="C:SCF ubiquitin ligase complex"/>
    <property type="evidence" value="ECO:0007669"/>
    <property type="project" value="TreeGrafter"/>
</dbReference>
<sequence>MLPQDDRYEMLKGCDSLRTLVIPREAGFMRPSDLSLAKGICRHCPGLVRLDISGELTEKALIIVGKNLRSLRYLRLEADKMKTNLTNEAFPAVAQLKELRELRLIFMSGCHVTAKVAIAALRNLKELRRLELPFCSEFGDEGAKGLPSVCPYLELVDLYSCRTLTNEGLLSMASSLPYLKCLNAKRCHKLASFQVCDVLEHKALLHLQLPNFAGLNSCAVMLKLENAGFTHEGSGRLFRCGCPIRTSDTTDESIAPHPTSGLYLRCPVCIISRPGL</sequence>
<dbReference type="PANTHER" id="PTHR13318">
    <property type="entry name" value="PARTNER OF PAIRED, ISOFORM B-RELATED"/>
    <property type="match status" value="1"/>
</dbReference>
<dbReference type="SUPFAM" id="SSF52047">
    <property type="entry name" value="RNI-like"/>
    <property type="match status" value="1"/>
</dbReference>
<dbReference type="EMBL" id="HBIV01004650">
    <property type="protein sequence ID" value="CAE0648820.1"/>
    <property type="molecule type" value="Transcribed_RNA"/>
</dbReference>
<reference evidence="1" key="1">
    <citation type="submission" date="2021-01" db="EMBL/GenBank/DDBJ databases">
        <authorList>
            <person name="Corre E."/>
            <person name="Pelletier E."/>
            <person name="Niang G."/>
            <person name="Scheremetjew M."/>
            <person name="Finn R."/>
            <person name="Kale V."/>
            <person name="Holt S."/>
            <person name="Cochrane G."/>
            <person name="Meng A."/>
            <person name="Brown T."/>
            <person name="Cohen L."/>
        </authorList>
    </citation>
    <scope>NUCLEOTIDE SEQUENCE</scope>
    <source>
        <strain evidence="1">CCCM811</strain>
    </source>
</reference>
<dbReference type="Gene3D" id="3.80.10.10">
    <property type="entry name" value="Ribonuclease Inhibitor"/>
    <property type="match status" value="1"/>
</dbReference>
<dbReference type="GO" id="GO:0031146">
    <property type="term" value="P:SCF-dependent proteasomal ubiquitin-dependent protein catabolic process"/>
    <property type="evidence" value="ECO:0007669"/>
    <property type="project" value="TreeGrafter"/>
</dbReference>
<organism evidence="1">
    <name type="scientific">Lotharella globosa</name>
    <dbReference type="NCBI Taxonomy" id="91324"/>
    <lineage>
        <taxon>Eukaryota</taxon>
        <taxon>Sar</taxon>
        <taxon>Rhizaria</taxon>
        <taxon>Cercozoa</taxon>
        <taxon>Chlorarachniophyceae</taxon>
        <taxon>Lotharella</taxon>
    </lineage>
</organism>
<name>A0A7S3YDY0_9EUKA</name>
<proteinExistence type="predicted"/>
<gene>
    <name evidence="1" type="ORF">LGLO00237_LOCUS3276</name>
</gene>
<dbReference type="InterPro" id="IPR032675">
    <property type="entry name" value="LRR_dom_sf"/>
</dbReference>
<dbReference type="InterPro" id="IPR006553">
    <property type="entry name" value="Leu-rich_rpt_Cys-con_subtyp"/>
</dbReference>
<dbReference type="PANTHER" id="PTHR13318:SF95">
    <property type="entry name" value="F-BOX PROTEIN YLR352W"/>
    <property type="match status" value="1"/>
</dbReference>
<protein>
    <submittedName>
        <fullName evidence="1">Uncharacterized protein</fullName>
    </submittedName>
</protein>
<dbReference type="SMART" id="SM00367">
    <property type="entry name" value="LRR_CC"/>
    <property type="match status" value="3"/>
</dbReference>